<reference evidence="1" key="2">
    <citation type="submission" date="2020-01" db="EMBL/GenBank/DDBJ databases">
        <authorList>
            <person name="Korhonen P.K.K."/>
            <person name="Guangxu M.G."/>
            <person name="Wang T.W."/>
            <person name="Stroehlein A.J.S."/>
            <person name="Young N.D."/>
            <person name="Ang C.-S.A."/>
            <person name="Fernando D.W.F."/>
            <person name="Lu H.L."/>
            <person name="Taylor S.T."/>
            <person name="Ehtesham M.E.M."/>
            <person name="Najaraj S.H.N."/>
            <person name="Harsha G.H.G."/>
            <person name="Madugundu A.M."/>
            <person name="Renuse S.R."/>
            <person name="Holt D.H."/>
            <person name="Pandey A.P."/>
            <person name="Papenfuss A.P."/>
            <person name="Gasser R.B.G."/>
            <person name="Fischer K.F."/>
        </authorList>
    </citation>
    <scope>NUCLEOTIDE SEQUENCE</scope>
    <source>
        <strain evidence="1">SSS_KF_BRIS2020</strain>
    </source>
</reference>
<dbReference type="EnsemblMetazoa" id="SSS_8250s_mrna">
    <property type="protein sequence ID" value="KAF7491673.1"/>
    <property type="gene ID" value="SSS_8250"/>
</dbReference>
<gene>
    <name evidence="1" type="ORF">SSS_8250</name>
</gene>
<name>A0A834R852_SARSC</name>
<dbReference type="Proteomes" id="UP000070412">
    <property type="component" value="Unassembled WGS sequence"/>
</dbReference>
<dbReference type="EMBL" id="WVUK01000058">
    <property type="protein sequence ID" value="KAF7491673.1"/>
    <property type="molecule type" value="Genomic_DNA"/>
</dbReference>
<evidence type="ECO:0000313" key="1">
    <source>
        <dbReference type="EMBL" id="KAF7491673.1"/>
    </source>
</evidence>
<protein>
    <submittedName>
        <fullName evidence="1 2">Uncharacterized protein</fullName>
    </submittedName>
</protein>
<reference evidence="3" key="1">
    <citation type="journal article" date="2020" name="PLoS Negl. Trop. Dis.">
        <title>High-quality nuclear genome for Sarcoptes scabiei-A critical resource for a neglected parasite.</title>
        <authorList>
            <person name="Korhonen P.K."/>
            <person name="Gasser R.B."/>
            <person name="Ma G."/>
            <person name="Wang T."/>
            <person name="Stroehlein A.J."/>
            <person name="Young N.D."/>
            <person name="Ang C.S."/>
            <person name="Fernando D.D."/>
            <person name="Lu H.C."/>
            <person name="Taylor S."/>
            <person name="Reynolds S.L."/>
            <person name="Mofiz E."/>
            <person name="Najaraj S.H."/>
            <person name="Gowda H."/>
            <person name="Madugundu A."/>
            <person name="Renuse S."/>
            <person name="Holt D."/>
            <person name="Pandey A."/>
            <person name="Papenfuss A.T."/>
            <person name="Fischer K."/>
        </authorList>
    </citation>
    <scope>NUCLEOTIDE SEQUENCE [LARGE SCALE GENOMIC DNA]</scope>
</reference>
<sequence length="210" mass="25308">MEEESSIKSKSLALTRKIQRLHQALICNQLTVVSENVIDKLRNQCNYVETTADRVRRQNFPPKKKDRRFHIDTMKELQVNRYQNMRSDKRYQNMRINDRDQKLRPDNGYRNMRMNYQNQNLRIDDRNRNTKSGNRYQSLSSNERLINYNQEENLRSPYNDFTENPRIHKDEDGNLPARFKNLNLSSEDEEEFVQVSSFNNVEDLFILKLL</sequence>
<dbReference type="AlphaFoldDB" id="A0A834R852"/>
<organism evidence="1">
    <name type="scientific">Sarcoptes scabiei</name>
    <name type="common">Itch mite</name>
    <name type="synonym">Acarus scabiei</name>
    <dbReference type="NCBI Taxonomy" id="52283"/>
    <lineage>
        <taxon>Eukaryota</taxon>
        <taxon>Metazoa</taxon>
        <taxon>Ecdysozoa</taxon>
        <taxon>Arthropoda</taxon>
        <taxon>Chelicerata</taxon>
        <taxon>Arachnida</taxon>
        <taxon>Acari</taxon>
        <taxon>Acariformes</taxon>
        <taxon>Sarcoptiformes</taxon>
        <taxon>Astigmata</taxon>
        <taxon>Psoroptidia</taxon>
        <taxon>Sarcoptoidea</taxon>
        <taxon>Sarcoptidae</taxon>
        <taxon>Sarcoptinae</taxon>
        <taxon>Sarcoptes</taxon>
    </lineage>
</organism>
<accession>A0A834R852</accession>
<reference evidence="2" key="3">
    <citation type="submission" date="2022-06" db="UniProtKB">
        <authorList>
            <consortium name="EnsemblMetazoa"/>
        </authorList>
    </citation>
    <scope>IDENTIFICATION</scope>
</reference>
<evidence type="ECO:0000313" key="3">
    <source>
        <dbReference type="Proteomes" id="UP000070412"/>
    </source>
</evidence>
<evidence type="ECO:0000313" key="2">
    <source>
        <dbReference type="EnsemblMetazoa" id="KAF7491673.1"/>
    </source>
</evidence>
<proteinExistence type="predicted"/>
<keyword evidence="3" id="KW-1185">Reference proteome</keyword>